<reference evidence="1" key="1">
    <citation type="submission" date="2020-09" db="EMBL/GenBank/DDBJ databases">
        <title>A novel bacterium of genus Mangrovicoccus, isolated from South China Sea.</title>
        <authorList>
            <person name="Huang H."/>
            <person name="Mo K."/>
            <person name="Hu Y."/>
        </authorList>
    </citation>
    <scope>NUCLEOTIDE SEQUENCE</scope>
    <source>
        <strain evidence="1">HB182678</strain>
    </source>
</reference>
<gene>
    <name evidence="1" type="ORF">ICN82_20950</name>
</gene>
<proteinExistence type="predicted"/>
<evidence type="ECO:0000313" key="1">
    <source>
        <dbReference type="EMBL" id="MBE3640675.1"/>
    </source>
</evidence>
<evidence type="ECO:0008006" key="3">
    <source>
        <dbReference type="Google" id="ProtNLM"/>
    </source>
</evidence>
<dbReference type="InterPro" id="IPR019504">
    <property type="entry name" value="Peptidase_U49_Lit_pept"/>
</dbReference>
<dbReference type="Pfam" id="PF10463">
    <property type="entry name" value="Peptidase_U49"/>
    <property type="match status" value="1"/>
</dbReference>
<evidence type="ECO:0000313" key="2">
    <source>
        <dbReference type="Proteomes" id="UP000609121"/>
    </source>
</evidence>
<name>A0A8J6Z0I6_9RHOB</name>
<comment type="caution">
    <text evidence="1">The sequence shown here is derived from an EMBL/GenBank/DDBJ whole genome shotgun (WGS) entry which is preliminary data.</text>
</comment>
<dbReference type="RefSeq" id="WP_193187251.1">
    <property type="nucleotide sequence ID" value="NZ_JACVXA010000125.1"/>
</dbReference>
<organism evidence="1 2">
    <name type="scientific">Mangrovicoccus algicola</name>
    <dbReference type="NCBI Taxonomy" id="2771008"/>
    <lineage>
        <taxon>Bacteria</taxon>
        <taxon>Pseudomonadati</taxon>
        <taxon>Pseudomonadota</taxon>
        <taxon>Alphaproteobacteria</taxon>
        <taxon>Rhodobacterales</taxon>
        <taxon>Paracoccaceae</taxon>
        <taxon>Mangrovicoccus</taxon>
    </lineage>
</organism>
<dbReference type="AlphaFoldDB" id="A0A8J6Z0I6"/>
<dbReference type="Proteomes" id="UP000609121">
    <property type="component" value="Unassembled WGS sequence"/>
</dbReference>
<keyword evidence="2" id="KW-1185">Reference proteome</keyword>
<accession>A0A8J6Z0I6</accession>
<protein>
    <recommendedName>
        <fullName evidence="3">Peptidase U49</fullName>
    </recommendedName>
</protein>
<dbReference type="EMBL" id="JACVXA010000125">
    <property type="protein sequence ID" value="MBE3640675.1"/>
    <property type="molecule type" value="Genomic_DNA"/>
</dbReference>
<sequence length="286" mass="31997">MKENDQAVQQAARNLFLGCAPERKAELENFWKKYHPEFQLMDDAGSEGTFALEAGLFRIVRFNHLAMRAFWLASFIAWEGYSAFSRSTDTNDIDLTRFRSMVQAFRDMLGAEDPEVVQLPPGVPEPGKYCDVKDDVEARAAGELATIATGWAFLHELRHIQHQQDGTSATFNAPSIDQHAEELSCDEFATTFIMEFVANYAEQSGDAEDKVRQKRELGVYFALFAMTLIAADQWGDSESHPAMKIRIEEVIKNMGTEGTGISDAIAHAAFAALWIIYPNALGPFKL</sequence>